<reference evidence="3" key="1">
    <citation type="journal article" date="2019" name="Int. J. Syst. Evol. Microbiol.">
        <title>The Global Catalogue of Microorganisms (GCM) 10K type strain sequencing project: providing services to taxonomists for standard genome sequencing and annotation.</title>
        <authorList>
            <consortium name="The Broad Institute Genomics Platform"/>
            <consortium name="The Broad Institute Genome Sequencing Center for Infectious Disease"/>
            <person name="Wu L."/>
            <person name="Ma J."/>
        </authorList>
    </citation>
    <scope>NUCLEOTIDE SEQUENCE [LARGE SCALE GENOMIC DNA]</scope>
    <source>
        <strain evidence="3">JCM 18053</strain>
    </source>
</reference>
<dbReference type="EMBL" id="BAABIA010000003">
    <property type="protein sequence ID" value="GAA5139437.1"/>
    <property type="molecule type" value="Genomic_DNA"/>
</dbReference>
<comment type="caution">
    <text evidence="2">The sequence shown here is derived from an EMBL/GenBank/DDBJ whole genome shotgun (WGS) entry which is preliminary data.</text>
</comment>
<keyword evidence="3" id="KW-1185">Reference proteome</keyword>
<accession>A0ABP9P2J8</accession>
<evidence type="ECO:0008006" key="4">
    <source>
        <dbReference type="Google" id="ProtNLM"/>
    </source>
</evidence>
<proteinExistence type="predicted"/>
<feature type="signal peptide" evidence="1">
    <location>
        <begin position="1"/>
        <end position="17"/>
    </location>
</feature>
<organism evidence="2 3">
    <name type="scientific">Prosthecobacter algae</name>
    <dbReference type="NCBI Taxonomy" id="1144682"/>
    <lineage>
        <taxon>Bacteria</taxon>
        <taxon>Pseudomonadati</taxon>
        <taxon>Verrucomicrobiota</taxon>
        <taxon>Verrucomicrobiia</taxon>
        <taxon>Verrucomicrobiales</taxon>
        <taxon>Verrucomicrobiaceae</taxon>
        <taxon>Prosthecobacter</taxon>
    </lineage>
</organism>
<dbReference type="PROSITE" id="PS51257">
    <property type="entry name" value="PROKAR_LIPOPROTEIN"/>
    <property type="match status" value="1"/>
</dbReference>
<dbReference type="Proteomes" id="UP001499852">
    <property type="component" value="Unassembled WGS sequence"/>
</dbReference>
<sequence length="61" mass="6478">MKAIKLLSILTFAAALSSCEQFKQFDYAVGSSGTGYFFTVAPKPAPPVQATSAKQPVNVRP</sequence>
<feature type="chain" id="PRO_5045395907" description="Lipoprotein" evidence="1">
    <location>
        <begin position="18"/>
        <end position="61"/>
    </location>
</feature>
<name>A0ABP9P2J8_9BACT</name>
<dbReference type="RefSeq" id="WP_345736239.1">
    <property type="nucleotide sequence ID" value="NZ_BAABIA010000003.1"/>
</dbReference>
<keyword evidence="1" id="KW-0732">Signal</keyword>
<evidence type="ECO:0000313" key="3">
    <source>
        <dbReference type="Proteomes" id="UP001499852"/>
    </source>
</evidence>
<evidence type="ECO:0000313" key="2">
    <source>
        <dbReference type="EMBL" id="GAA5139437.1"/>
    </source>
</evidence>
<gene>
    <name evidence="2" type="ORF">GCM10023213_20140</name>
</gene>
<protein>
    <recommendedName>
        <fullName evidence="4">Lipoprotein</fullName>
    </recommendedName>
</protein>
<evidence type="ECO:0000256" key="1">
    <source>
        <dbReference type="SAM" id="SignalP"/>
    </source>
</evidence>